<evidence type="ECO:0000313" key="2">
    <source>
        <dbReference type="EMBL" id="PDZ93786.1"/>
    </source>
</evidence>
<comment type="caution">
    <text evidence="2">The sequence shown here is derived from an EMBL/GenBank/DDBJ whole genome shotgun (WGS) entry which is preliminary data.</text>
</comment>
<dbReference type="InterPro" id="IPR013554">
    <property type="entry name" value="RNR_N"/>
</dbReference>
<dbReference type="EMBL" id="NVMX01000410">
    <property type="protein sequence ID" value="PDZ93786.1"/>
    <property type="molecule type" value="Genomic_DNA"/>
</dbReference>
<protein>
    <submittedName>
        <fullName evidence="2">Response regulator SirA</fullName>
    </submittedName>
</protein>
<evidence type="ECO:0000313" key="3">
    <source>
        <dbReference type="Proteomes" id="UP000219922"/>
    </source>
</evidence>
<accession>A0A9X6XV05</accession>
<evidence type="ECO:0000259" key="1">
    <source>
        <dbReference type="Pfam" id="PF08343"/>
    </source>
</evidence>
<gene>
    <name evidence="2" type="ORF">CON36_37340</name>
</gene>
<sequence length="52" mass="6283">MKHVLLNNEITIQKDGFFQLEKDKEAVVEFEKEVKEKLITFKTVEEKIRYLL</sequence>
<name>A0A9X6XV05_BACCE</name>
<dbReference type="Pfam" id="PF08343">
    <property type="entry name" value="RNR_N"/>
    <property type="match status" value="1"/>
</dbReference>
<dbReference type="AlphaFoldDB" id="A0A9X6XV05"/>
<organism evidence="2 3">
    <name type="scientific">Bacillus cereus</name>
    <dbReference type="NCBI Taxonomy" id="1396"/>
    <lineage>
        <taxon>Bacteria</taxon>
        <taxon>Bacillati</taxon>
        <taxon>Bacillota</taxon>
        <taxon>Bacilli</taxon>
        <taxon>Bacillales</taxon>
        <taxon>Bacillaceae</taxon>
        <taxon>Bacillus</taxon>
        <taxon>Bacillus cereus group</taxon>
    </lineage>
</organism>
<feature type="non-terminal residue" evidence="2">
    <location>
        <position position="52"/>
    </location>
</feature>
<dbReference type="Proteomes" id="UP000219922">
    <property type="component" value="Unassembled WGS sequence"/>
</dbReference>
<reference evidence="2 3" key="1">
    <citation type="submission" date="2017-09" db="EMBL/GenBank/DDBJ databases">
        <title>Large-scale bioinformatics analysis of Bacillus genomes uncovers conserved roles of natural products in bacterial physiology.</title>
        <authorList>
            <consortium name="Agbiome Team Llc"/>
            <person name="Bleich R.M."/>
            <person name="Grubbs K.J."/>
            <person name="Santa Maria K.C."/>
            <person name="Allen S.E."/>
            <person name="Farag S."/>
            <person name="Shank E.A."/>
            <person name="Bowers A."/>
        </authorList>
    </citation>
    <scope>NUCLEOTIDE SEQUENCE [LARGE SCALE GENOMIC DNA]</scope>
    <source>
        <strain evidence="2 3">AFS092789</strain>
    </source>
</reference>
<feature type="domain" description="Ribonucleotide reductase N-terminal" evidence="1">
    <location>
        <begin position="4"/>
        <end position="52"/>
    </location>
</feature>
<proteinExistence type="predicted"/>